<evidence type="ECO:0000313" key="1">
    <source>
        <dbReference type="EMBL" id="EFL52819.1"/>
    </source>
</evidence>
<dbReference type="STRING" id="596151.DesfrDRAFT_0449"/>
<evidence type="ECO:0008006" key="3">
    <source>
        <dbReference type="Google" id="ProtNLM"/>
    </source>
</evidence>
<name>E1JS50_SOLFR</name>
<dbReference type="EMBL" id="AECZ01000002">
    <property type="protein sequence ID" value="EFL52819.1"/>
    <property type="molecule type" value="Genomic_DNA"/>
</dbReference>
<reference evidence="1 2" key="1">
    <citation type="submission" date="2010-08" db="EMBL/GenBank/DDBJ databases">
        <title>The draft genome of Desulfovibrio fructosovorans JJ.</title>
        <authorList>
            <consortium name="US DOE Joint Genome Institute (JGI-PGF)"/>
            <person name="Lucas S."/>
            <person name="Copeland A."/>
            <person name="Lapidus A."/>
            <person name="Cheng J.-F."/>
            <person name="Bruce D."/>
            <person name="Goodwin L."/>
            <person name="Pitluck S."/>
            <person name="Land M.L."/>
            <person name="Hauser L."/>
            <person name="Chang Y.-J."/>
            <person name="Jeffries C."/>
            <person name="Wall J.D."/>
            <person name="Stahl D.A."/>
            <person name="Arkin A.P."/>
            <person name="Dehal P."/>
            <person name="Stolyar S.M."/>
            <person name="Hazen T.C."/>
            <person name="Woyke T.J."/>
        </authorList>
    </citation>
    <scope>NUCLEOTIDE SEQUENCE [LARGE SCALE GENOMIC DNA]</scope>
    <source>
        <strain evidence="1 2">JJ</strain>
    </source>
</reference>
<comment type="caution">
    <text evidence="1">The sequence shown here is derived from an EMBL/GenBank/DDBJ whole genome shotgun (WGS) entry which is preliminary data.</text>
</comment>
<evidence type="ECO:0000313" key="2">
    <source>
        <dbReference type="Proteomes" id="UP000006250"/>
    </source>
</evidence>
<dbReference type="Proteomes" id="UP000006250">
    <property type="component" value="Unassembled WGS sequence"/>
</dbReference>
<dbReference type="RefSeq" id="WP_005990689.1">
    <property type="nucleotide sequence ID" value="NZ_AECZ01000002.1"/>
</dbReference>
<dbReference type="OrthoDB" id="5448456at2"/>
<dbReference type="SUPFAM" id="SSF49785">
    <property type="entry name" value="Galactose-binding domain-like"/>
    <property type="match status" value="1"/>
</dbReference>
<proteinExistence type="predicted"/>
<sequence>MESISIYSRSGDAVTMVSPDAAAPELYRDLLFVRRFNDVFGHVPAEEDRVVRASGEVFYSTCGSYEPWSVRNQMIGQGDMVNGCWRPDPKNAVPEYVGARFAQPLKVTGFQFACSVSDERIYCPCGSGPCANPTSFTLEGSNDEVHWSTLLDMKDFTGMRMVYKSPYDDEDCSWWDPAVFLSDRMDIPDSHYFLAYRMVISDFKPDIYGTYLVSELVLYGTF</sequence>
<dbReference type="InterPro" id="IPR008979">
    <property type="entry name" value="Galactose-bd-like_sf"/>
</dbReference>
<dbReference type="AlphaFoldDB" id="E1JS50"/>
<protein>
    <recommendedName>
        <fullName evidence="3">F5/8 type C domain-containing protein</fullName>
    </recommendedName>
</protein>
<organism evidence="1 2">
    <name type="scientific">Solidesulfovibrio fructosivorans JJ]</name>
    <dbReference type="NCBI Taxonomy" id="596151"/>
    <lineage>
        <taxon>Bacteria</taxon>
        <taxon>Pseudomonadati</taxon>
        <taxon>Thermodesulfobacteriota</taxon>
        <taxon>Desulfovibrionia</taxon>
        <taxon>Desulfovibrionales</taxon>
        <taxon>Desulfovibrionaceae</taxon>
        <taxon>Solidesulfovibrio</taxon>
    </lineage>
</organism>
<gene>
    <name evidence="1" type="ORF">DesfrDRAFT_0449</name>
</gene>
<keyword evidence="2" id="KW-1185">Reference proteome</keyword>
<dbReference type="eggNOG" id="ENOG50317RA">
    <property type="taxonomic scope" value="Bacteria"/>
</dbReference>
<accession>E1JS50</accession>